<organism evidence="8 9">
    <name type="scientific">Pedobacter caeni</name>
    <dbReference type="NCBI Taxonomy" id="288992"/>
    <lineage>
        <taxon>Bacteria</taxon>
        <taxon>Pseudomonadati</taxon>
        <taxon>Bacteroidota</taxon>
        <taxon>Sphingobacteriia</taxon>
        <taxon>Sphingobacteriales</taxon>
        <taxon>Sphingobacteriaceae</taxon>
        <taxon>Pedobacter</taxon>
    </lineage>
</organism>
<evidence type="ECO:0000259" key="7">
    <source>
        <dbReference type="Pfam" id="PF08281"/>
    </source>
</evidence>
<feature type="domain" description="RNA polymerase sigma-70 region 2" evidence="6">
    <location>
        <begin position="28"/>
        <end position="93"/>
    </location>
</feature>
<name>A0A1M5ISA6_9SPHI</name>
<gene>
    <name evidence="8" type="ORF">SAMN04488522_10534</name>
</gene>
<dbReference type="InterPro" id="IPR013325">
    <property type="entry name" value="RNA_pol_sigma_r2"/>
</dbReference>
<dbReference type="Gene3D" id="1.10.10.10">
    <property type="entry name" value="Winged helix-like DNA-binding domain superfamily/Winged helix DNA-binding domain"/>
    <property type="match status" value="1"/>
</dbReference>
<evidence type="ECO:0000256" key="5">
    <source>
        <dbReference type="SAM" id="Phobius"/>
    </source>
</evidence>
<dbReference type="InterPro" id="IPR014284">
    <property type="entry name" value="RNA_pol_sigma-70_dom"/>
</dbReference>
<feature type="domain" description="RNA polymerase sigma factor 70 region 4 type 2" evidence="7">
    <location>
        <begin position="125"/>
        <end position="174"/>
    </location>
</feature>
<dbReference type="InterPro" id="IPR013324">
    <property type="entry name" value="RNA_pol_sigma_r3/r4-like"/>
</dbReference>
<evidence type="ECO:0000256" key="1">
    <source>
        <dbReference type="ARBA" id="ARBA00010641"/>
    </source>
</evidence>
<dbReference type="InterPro" id="IPR013249">
    <property type="entry name" value="RNA_pol_sigma70_r4_t2"/>
</dbReference>
<dbReference type="InterPro" id="IPR039425">
    <property type="entry name" value="RNA_pol_sigma-70-like"/>
</dbReference>
<dbReference type="Pfam" id="PF08281">
    <property type="entry name" value="Sigma70_r4_2"/>
    <property type="match status" value="1"/>
</dbReference>
<dbReference type="STRING" id="288992.SAMN04488522_10534"/>
<dbReference type="PANTHER" id="PTHR43133">
    <property type="entry name" value="RNA POLYMERASE ECF-TYPE SIGMA FACTO"/>
    <property type="match status" value="1"/>
</dbReference>
<sequence>MDNYSKFSDEQLTTLLKAGDQTAFSEIYNKYWAMLYTTCHKMLREESDAQDIVQDLFITLWTKRNELDFKTSLSGYLYVTARHKVLNAIRKRKNSDKLIDVLASYIQAQDHSVLEQITEKELAIAIEKEIQNLPEKMREVFEYSRKAYLSNREIADKLGISDKTVKKQIGNAIKVIRLKLSLSSGLILLLIYLFFK</sequence>
<comment type="similarity">
    <text evidence="1">Belongs to the sigma-70 factor family. ECF subfamily.</text>
</comment>
<dbReference type="EMBL" id="FQUQ01000005">
    <property type="protein sequence ID" value="SHG30879.1"/>
    <property type="molecule type" value="Genomic_DNA"/>
</dbReference>
<keyword evidence="2" id="KW-0805">Transcription regulation</keyword>
<keyword evidence="5" id="KW-0472">Membrane</keyword>
<proteinExistence type="inferred from homology"/>
<dbReference type="SUPFAM" id="SSF88659">
    <property type="entry name" value="Sigma3 and sigma4 domains of RNA polymerase sigma factors"/>
    <property type="match status" value="1"/>
</dbReference>
<dbReference type="GO" id="GO:0016987">
    <property type="term" value="F:sigma factor activity"/>
    <property type="evidence" value="ECO:0007669"/>
    <property type="project" value="UniProtKB-KW"/>
</dbReference>
<evidence type="ECO:0000313" key="9">
    <source>
        <dbReference type="Proteomes" id="UP000184287"/>
    </source>
</evidence>
<dbReference type="PANTHER" id="PTHR43133:SF46">
    <property type="entry name" value="RNA POLYMERASE SIGMA-70 FACTOR ECF SUBFAMILY"/>
    <property type="match status" value="1"/>
</dbReference>
<dbReference type="NCBIfam" id="TIGR02937">
    <property type="entry name" value="sigma70-ECF"/>
    <property type="match status" value="1"/>
</dbReference>
<dbReference type="GO" id="GO:0006352">
    <property type="term" value="P:DNA-templated transcription initiation"/>
    <property type="evidence" value="ECO:0007669"/>
    <property type="project" value="InterPro"/>
</dbReference>
<dbReference type="GO" id="GO:0003677">
    <property type="term" value="F:DNA binding"/>
    <property type="evidence" value="ECO:0007669"/>
    <property type="project" value="InterPro"/>
</dbReference>
<dbReference type="OrthoDB" id="1342792at2"/>
<evidence type="ECO:0000256" key="3">
    <source>
        <dbReference type="ARBA" id="ARBA00023082"/>
    </source>
</evidence>
<evidence type="ECO:0000256" key="2">
    <source>
        <dbReference type="ARBA" id="ARBA00023015"/>
    </source>
</evidence>
<dbReference type="RefSeq" id="WP_073234189.1">
    <property type="nucleotide sequence ID" value="NZ_FQUQ01000005.1"/>
</dbReference>
<accession>A0A1M5ISA6</accession>
<protein>
    <submittedName>
        <fullName evidence="8">RNA polymerase sigma-70 factor, ECF subfamily</fullName>
    </submittedName>
</protein>
<reference evidence="9" key="1">
    <citation type="submission" date="2016-11" db="EMBL/GenBank/DDBJ databases">
        <authorList>
            <person name="Varghese N."/>
            <person name="Submissions S."/>
        </authorList>
    </citation>
    <scope>NUCLEOTIDE SEQUENCE [LARGE SCALE GENOMIC DNA]</scope>
    <source>
        <strain evidence="9">DSM 16990</strain>
    </source>
</reference>
<keyword evidence="3" id="KW-0731">Sigma factor</keyword>
<dbReference type="InterPro" id="IPR007627">
    <property type="entry name" value="RNA_pol_sigma70_r2"/>
</dbReference>
<evidence type="ECO:0000259" key="6">
    <source>
        <dbReference type="Pfam" id="PF04542"/>
    </source>
</evidence>
<keyword evidence="5" id="KW-1133">Transmembrane helix</keyword>
<dbReference type="Gene3D" id="1.10.1740.10">
    <property type="match status" value="1"/>
</dbReference>
<dbReference type="SUPFAM" id="SSF88946">
    <property type="entry name" value="Sigma2 domain of RNA polymerase sigma factors"/>
    <property type="match status" value="1"/>
</dbReference>
<dbReference type="Pfam" id="PF04542">
    <property type="entry name" value="Sigma70_r2"/>
    <property type="match status" value="1"/>
</dbReference>
<dbReference type="InterPro" id="IPR014327">
    <property type="entry name" value="RNA_pol_sigma70_bacteroid"/>
</dbReference>
<evidence type="ECO:0000313" key="8">
    <source>
        <dbReference type="EMBL" id="SHG30879.1"/>
    </source>
</evidence>
<dbReference type="InterPro" id="IPR036388">
    <property type="entry name" value="WH-like_DNA-bd_sf"/>
</dbReference>
<keyword evidence="4" id="KW-0804">Transcription</keyword>
<evidence type="ECO:0000256" key="4">
    <source>
        <dbReference type="ARBA" id="ARBA00023163"/>
    </source>
</evidence>
<dbReference type="NCBIfam" id="TIGR02985">
    <property type="entry name" value="Sig70_bacteroi1"/>
    <property type="match status" value="1"/>
</dbReference>
<feature type="transmembrane region" description="Helical" evidence="5">
    <location>
        <begin position="176"/>
        <end position="195"/>
    </location>
</feature>
<dbReference type="Proteomes" id="UP000184287">
    <property type="component" value="Unassembled WGS sequence"/>
</dbReference>
<dbReference type="AlphaFoldDB" id="A0A1M5ISA6"/>
<keyword evidence="5" id="KW-0812">Transmembrane</keyword>
<keyword evidence="9" id="KW-1185">Reference proteome</keyword>